<evidence type="ECO:0000313" key="1">
    <source>
        <dbReference type="EMBL" id="OQP58893.1"/>
    </source>
</evidence>
<accession>A0A1V9FKI4</accession>
<evidence type="ECO:0000313" key="2">
    <source>
        <dbReference type="Proteomes" id="UP000192276"/>
    </source>
</evidence>
<gene>
    <name evidence="1" type="ORF">A4R26_22190</name>
</gene>
<evidence type="ECO:0008006" key="3">
    <source>
        <dbReference type="Google" id="ProtNLM"/>
    </source>
</evidence>
<reference evidence="2" key="1">
    <citation type="submission" date="2016-04" db="EMBL/GenBank/DDBJ databases">
        <authorList>
            <person name="Chen L."/>
            <person name="Zhuang W."/>
            <person name="Wang G."/>
        </authorList>
    </citation>
    <scope>NUCLEOTIDE SEQUENCE [LARGE SCALE GENOMIC DNA]</scope>
    <source>
        <strain evidence="2">208</strain>
    </source>
</reference>
<dbReference type="OrthoDB" id="652886at2"/>
<dbReference type="Proteomes" id="UP000192276">
    <property type="component" value="Unassembled WGS sequence"/>
</dbReference>
<sequence>MYKSHNSFRFNRRLLATSLIVALLVSCKKEITDPADDAMLVNSKSTARISSLQSLDWADNIELLTWLSIGVSRQTSTSYGITAVTDPVFQGSRCARFELRSGDRETNGGTRAELSFPPITGLNRWYSYALYAPSAQYKYDEDDEVLSQWHQGGGETPALCLRVRKDRLYIRILGSWVDLGVFEKDKWQAYVMHVKHSSGSDGLIEFWRNGVKILNRSGPNMYSLKDDDFHYPYLKMGIYKSDWNGSSTTETSLRVLYYDDIKIGNEWATYEDMAPKPNYNTPVSSTTDPVSAPTSPAISASTMSITDFRLVNSDTEKEVMSIANGQTISLSALGLTKVNIRVTTTTPSASVKMELSGEQSRKYTDSESPYALHGDDDDGNYYYGNWNPPALGTYTLKATPYTEDDAKGTAGNSKTITFTFVK</sequence>
<comment type="caution">
    <text evidence="1">The sequence shown here is derived from an EMBL/GenBank/DDBJ whole genome shotgun (WGS) entry which is preliminary data.</text>
</comment>
<dbReference type="AlphaFoldDB" id="A0A1V9FKI4"/>
<proteinExistence type="predicted"/>
<dbReference type="InterPro" id="IPR025975">
    <property type="entry name" value="Polysacc_lyase"/>
</dbReference>
<dbReference type="EMBL" id="LWBP01000186">
    <property type="protein sequence ID" value="OQP58893.1"/>
    <property type="molecule type" value="Genomic_DNA"/>
</dbReference>
<keyword evidence="2" id="KW-1185">Reference proteome</keyword>
<dbReference type="RefSeq" id="WP_081164782.1">
    <property type="nucleotide sequence ID" value="NZ_LWBP01000186.1"/>
</dbReference>
<protein>
    <recommendedName>
        <fullName evidence="3">Polysaccharide lyase-like protein</fullName>
    </recommendedName>
</protein>
<dbReference type="PROSITE" id="PS51257">
    <property type="entry name" value="PROKAR_LIPOPROTEIN"/>
    <property type="match status" value="1"/>
</dbReference>
<dbReference type="Pfam" id="PF14099">
    <property type="entry name" value="Polysacc_lyase"/>
    <property type="match status" value="1"/>
</dbReference>
<dbReference type="STRING" id="550983.A4R26_22190"/>
<organism evidence="1 2">
    <name type="scientific">Niastella populi</name>
    <dbReference type="NCBI Taxonomy" id="550983"/>
    <lineage>
        <taxon>Bacteria</taxon>
        <taxon>Pseudomonadati</taxon>
        <taxon>Bacteroidota</taxon>
        <taxon>Chitinophagia</taxon>
        <taxon>Chitinophagales</taxon>
        <taxon>Chitinophagaceae</taxon>
        <taxon>Niastella</taxon>
    </lineage>
</organism>
<name>A0A1V9FKI4_9BACT</name>
<dbReference type="Gene3D" id="2.60.120.200">
    <property type="match status" value="1"/>
</dbReference>